<reference evidence="4 5" key="1">
    <citation type="submission" date="2010-06" db="EMBL/GenBank/DDBJ databases">
        <title>Complete sequence chromosome of Methanohalobium evestigatum Z-7303.</title>
        <authorList>
            <consortium name="US DOE Joint Genome Institute"/>
            <person name="Lucas S."/>
            <person name="Copeland A."/>
            <person name="Lapidus A."/>
            <person name="Cheng J.-F."/>
            <person name="Bruce D."/>
            <person name="Goodwin L."/>
            <person name="Pitluck S."/>
            <person name="Saunders E."/>
            <person name="Detter J.C."/>
            <person name="Han C."/>
            <person name="Tapia R."/>
            <person name="Land M."/>
            <person name="Hauser L."/>
            <person name="Kyrpides N."/>
            <person name="Mikhailova N."/>
            <person name="Sieprawska-Lupa M."/>
            <person name="Whitman W.B."/>
            <person name="Anderson I."/>
            <person name="Woyke T."/>
        </authorList>
    </citation>
    <scope>NUCLEOTIDE SEQUENCE [LARGE SCALE GENOMIC DNA]</scope>
    <source>
        <strain evidence="5">ATCC BAA-1072 / DSM 3721 / NBRC 107634 / OCM 161 / Z-7303</strain>
    </source>
</reference>
<dbReference type="SUPFAM" id="SSF50331">
    <property type="entry name" value="MOP-like"/>
    <property type="match status" value="1"/>
</dbReference>
<evidence type="ECO:0000313" key="5">
    <source>
        <dbReference type="Proteomes" id="UP000000391"/>
    </source>
</evidence>
<dbReference type="Proteomes" id="UP000000391">
    <property type="component" value="Chromosome"/>
</dbReference>
<dbReference type="NCBIfam" id="TIGR00638">
    <property type="entry name" value="Mop"/>
    <property type="match status" value="1"/>
</dbReference>
<dbReference type="STRING" id="644295.Metev_1766"/>
<evidence type="ECO:0000256" key="1">
    <source>
        <dbReference type="ARBA" id="ARBA00004202"/>
    </source>
</evidence>
<dbReference type="PANTHER" id="PTHR30432:SF1">
    <property type="entry name" value="DNA-BINDING TRANSCRIPTIONAL DUAL REGULATOR MODE"/>
    <property type="match status" value="1"/>
</dbReference>
<evidence type="ECO:0000313" key="4">
    <source>
        <dbReference type="EMBL" id="ADI74603.1"/>
    </source>
</evidence>
<protein>
    <submittedName>
        <fullName evidence="4">Putative transcriptional regulator, ModE family</fullName>
    </submittedName>
</protein>
<gene>
    <name evidence="4" type="ordered locus">Metev_1766</name>
</gene>
<dbReference type="EMBL" id="CP002069">
    <property type="protein sequence ID" value="ADI74603.1"/>
    <property type="molecule type" value="Genomic_DNA"/>
</dbReference>
<dbReference type="Pfam" id="PF03459">
    <property type="entry name" value="TOBE"/>
    <property type="match status" value="1"/>
</dbReference>
<dbReference type="SUPFAM" id="SSF46785">
    <property type="entry name" value="Winged helix' DNA-binding domain"/>
    <property type="match status" value="1"/>
</dbReference>
<keyword evidence="2" id="KW-0500">Molybdenum</keyword>
<dbReference type="InterPro" id="IPR008995">
    <property type="entry name" value="Mo/tungstate-bd_C_term_dom"/>
</dbReference>
<feature type="domain" description="Mop" evidence="3">
    <location>
        <begin position="111"/>
        <end position="176"/>
    </location>
</feature>
<dbReference type="GeneID" id="9347419"/>
<dbReference type="RefSeq" id="WP_013195168.1">
    <property type="nucleotide sequence ID" value="NC_014253.1"/>
</dbReference>
<dbReference type="PANTHER" id="PTHR30432">
    <property type="entry name" value="TRANSCRIPTIONAL REGULATOR MODE"/>
    <property type="match status" value="1"/>
</dbReference>
<dbReference type="Gene3D" id="1.10.10.10">
    <property type="entry name" value="Winged helix-like DNA-binding domain superfamily/Winged helix DNA-binding domain"/>
    <property type="match status" value="1"/>
</dbReference>
<dbReference type="InterPro" id="IPR005116">
    <property type="entry name" value="Transp-assoc_OB_typ1"/>
</dbReference>
<dbReference type="InterPro" id="IPR004606">
    <property type="entry name" value="Mop_domain"/>
</dbReference>
<dbReference type="PROSITE" id="PS51866">
    <property type="entry name" value="MOP"/>
    <property type="match status" value="1"/>
</dbReference>
<dbReference type="GO" id="GO:0005886">
    <property type="term" value="C:plasma membrane"/>
    <property type="evidence" value="ECO:0007669"/>
    <property type="project" value="UniProtKB-SubCell"/>
</dbReference>
<evidence type="ECO:0000259" key="3">
    <source>
        <dbReference type="PROSITE" id="PS51866"/>
    </source>
</evidence>
<name>D7EB86_METEZ</name>
<dbReference type="KEGG" id="mev:Metev_1766"/>
<dbReference type="InterPro" id="IPR051815">
    <property type="entry name" value="Molybdate_resp_trans_reg"/>
</dbReference>
<accession>D7EB86</accession>
<dbReference type="InterPro" id="IPR036388">
    <property type="entry name" value="WH-like_DNA-bd_sf"/>
</dbReference>
<dbReference type="AlphaFoldDB" id="D7EB86"/>
<keyword evidence="5" id="KW-1185">Reference proteome</keyword>
<dbReference type="OrthoDB" id="36889at2157"/>
<dbReference type="InterPro" id="IPR036390">
    <property type="entry name" value="WH_DNA-bd_sf"/>
</dbReference>
<proteinExistence type="predicted"/>
<dbReference type="Gene3D" id="2.40.50.100">
    <property type="match status" value="1"/>
</dbReference>
<sequence>MEANTKLWLTEDGKPLIGKGKAQLLRAIDKEKSLNKACKKLDISYRHAWKMLKKIEERADNKVVESVKGGKNQGTFLTEFAKELLQEYDNQMNIIHETVEDETFWESVGLKISARNQISGKVVSVENGDVISKLSISIEPSTIKSLITREAVEKLDIKEGDEVYAIVKSTEVMIAKR</sequence>
<organism evidence="4 5">
    <name type="scientific">Methanohalobium evestigatum (strain ATCC BAA-1072 / DSM 3721 / NBRC 107634 / OCM 161 / Z-7303)</name>
    <dbReference type="NCBI Taxonomy" id="644295"/>
    <lineage>
        <taxon>Archaea</taxon>
        <taxon>Methanobacteriati</taxon>
        <taxon>Methanobacteriota</taxon>
        <taxon>Stenosarchaea group</taxon>
        <taxon>Methanomicrobia</taxon>
        <taxon>Methanosarcinales</taxon>
        <taxon>Methanosarcinaceae</taxon>
        <taxon>Methanohalobium</taxon>
    </lineage>
</organism>
<dbReference type="HOGENOM" id="CLU_087839_1_0_2"/>
<evidence type="ECO:0000256" key="2">
    <source>
        <dbReference type="ARBA" id="ARBA00022505"/>
    </source>
</evidence>
<dbReference type="GO" id="GO:0015689">
    <property type="term" value="P:molybdate ion transport"/>
    <property type="evidence" value="ECO:0007669"/>
    <property type="project" value="InterPro"/>
</dbReference>
<comment type="subcellular location">
    <subcellularLocation>
        <location evidence="1">Cell membrane</location>
        <topology evidence="1">Peripheral membrane protein</topology>
    </subcellularLocation>
</comment>